<accession>A0A1A8AJ74</accession>
<gene>
    <name evidence="2" type="primary">TSHR</name>
</gene>
<feature type="non-terminal residue" evidence="2">
    <location>
        <position position="1"/>
    </location>
</feature>
<feature type="compositionally biased region" description="Basic and acidic residues" evidence="1">
    <location>
        <begin position="49"/>
        <end position="59"/>
    </location>
</feature>
<evidence type="ECO:0000313" key="2">
    <source>
        <dbReference type="EMBL" id="SBP54280.1"/>
    </source>
</evidence>
<feature type="region of interest" description="Disordered" evidence="1">
    <location>
        <begin position="14"/>
        <end position="59"/>
    </location>
</feature>
<reference evidence="2" key="1">
    <citation type="submission" date="2016-05" db="EMBL/GenBank/DDBJ databases">
        <authorList>
            <person name="Lavstsen T."/>
            <person name="Jespersen J.S."/>
        </authorList>
    </citation>
    <scope>NUCLEOTIDE SEQUENCE</scope>
    <source>
        <tissue evidence="2">Brain</tissue>
    </source>
</reference>
<evidence type="ECO:0000256" key="1">
    <source>
        <dbReference type="SAM" id="MobiDB-lite"/>
    </source>
</evidence>
<feature type="compositionally biased region" description="Basic and acidic residues" evidence="1">
    <location>
        <begin position="26"/>
        <end position="39"/>
    </location>
</feature>
<dbReference type="EMBL" id="HADY01015795">
    <property type="protein sequence ID" value="SBP54280.1"/>
    <property type="molecule type" value="Transcribed_RNA"/>
</dbReference>
<protein>
    <submittedName>
        <fullName evidence="2">Thyroid stimulating hormone receptor</fullName>
    </submittedName>
</protein>
<reference evidence="2" key="2">
    <citation type="submission" date="2016-06" db="EMBL/GenBank/DDBJ databases">
        <title>The genome of a short-lived fish provides insights into sex chromosome evolution and the genetic control of aging.</title>
        <authorList>
            <person name="Reichwald K."/>
            <person name="Felder M."/>
            <person name="Petzold A."/>
            <person name="Koch P."/>
            <person name="Groth M."/>
            <person name="Platzer M."/>
        </authorList>
    </citation>
    <scope>NUCLEOTIDE SEQUENCE</scope>
    <source>
        <tissue evidence="2">Brain</tissue>
    </source>
</reference>
<dbReference type="AlphaFoldDB" id="A0A1A8AJ74"/>
<proteinExistence type="predicted"/>
<name>A0A1A8AJ74_NOTFU</name>
<keyword evidence="2" id="KW-0675">Receptor</keyword>
<organism evidence="2">
    <name type="scientific">Nothobranchius furzeri</name>
    <name type="common">Turquoise killifish</name>
    <dbReference type="NCBI Taxonomy" id="105023"/>
    <lineage>
        <taxon>Eukaryota</taxon>
        <taxon>Metazoa</taxon>
        <taxon>Chordata</taxon>
        <taxon>Craniata</taxon>
        <taxon>Vertebrata</taxon>
        <taxon>Euteleostomi</taxon>
        <taxon>Actinopterygii</taxon>
        <taxon>Neopterygii</taxon>
        <taxon>Teleostei</taxon>
        <taxon>Neoteleostei</taxon>
        <taxon>Acanthomorphata</taxon>
        <taxon>Ovalentaria</taxon>
        <taxon>Atherinomorphae</taxon>
        <taxon>Cyprinodontiformes</taxon>
        <taxon>Nothobranchiidae</taxon>
        <taxon>Nothobranchius</taxon>
    </lineage>
</organism>
<sequence length="59" mass="6788">LVYVNSEHSCLEARPSHQRAATGLHRSVETRLGTEEASIKKNYPSAREQTQRRAKDWTH</sequence>
<feature type="non-terminal residue" evidence="2">
    <location>
        <position position="59"/>
    </location>
</feature>